<evidence type="ECO:0000256" key="1">
    <source>
        <dbReference type="SAM" id="MobiDB-lite"/>
    </source>
</evidence>
<sequence>MGDTENSSETEISQITQNHNQGIPQGDLNSSLIITNHRLDGKNFLQWSQSVLMVLRGRGKIGYINGEIPRPALTDSSYATWELNNSIVMAWLINSMEGHISRTYLFFKTAKEMWDAIKENYSDLGNASQVFEIKLKLKDIRQGTLEVTQYYNNLKILWQELDMYYEADWGEGSKHTKFMDHLNKERLYEFLAGLNRDLDKVRGRILGRTTLPTIGEAFAEVRREEKRRLIMFGDTRELKPLSTAVIVPPRTLPLFQEAHNLKGSRLEVILKENKATMISTTEEDAQDVRLTKTQLEALHKLLGTPTASGSLAIQGTRIGEDDWHC</sequence>
<reference evidence="3" key="1">
    <citation type="submission" date="2023-05" db="EMBL/GenBank/DDBJ databases">
        <title>Genome and transcriptome analyses reveal genes involved in the formation of fine ridges on petal epidermal cells in Hibiscus trionum.</title>
        <authorList>
            <person name="Koshimizu S."/>
            <person name="Masuda S."/>
            <person name="Ishii T."/>
            <person name="Shirasu K."/>
            <person name="Hoshino A."/>
            <person name="Arita M."/>
        </authorList>
    </citation>
    <scope>NUCLEOTIDE SEQUENCE</scope>
    <source>
        <strain evidence="3">Hamamatsu line</strain>
    </source>
</reference>
<dbReference type="OrthoDB" id="1727486at2759"/>
<dbReference type="Proteomes" id="UP001165190">
    <property type="component" value="Unassembled WGS sequence"/>
</dbReference>
<protein>
    <recommendedName>
        <fullName evidence="2">Retrotransposon Copia-like N-terminal domain-containing protein</fullName>
    </recommendedName>
</protein>
<feature type="region of interest" description="Disordered" evidence="1">
    <location>
        <begin position="1"/>
        <end position="23"/>
    </location>
</feature>
<dbReference type="EMBL" id="BSYR01000097">
    <property type="protein sequence ID" value="GMJ16086.1"/>
    <property type="molecule type" value="Genomic_DNA"/>
</dbReference>
<keyword evidence="4" id="KW-1185">Reference proteome</keyword>
<evidence type="ECO:0000313" key="4">
    <source>
        <dbReference type="Proteomes" id="UP001165190"/>
    </source>
</evidence>
<gene>
    <name evidence="3" type="ORF">HRI_005277800</name>
</gene>
<evidence type="ECO:0000259" key="2">
    <source>
        <dbReference type="Pfam" id="PF14244"/>
    </source>
</evidence>
<proteinExistence type="predicted"/>
<dbReference type="Pfam" id="PF14244">
    <property type="entry name" value="Retrotran_gag_3"/>
    <property type="match status" value="1"/>
</dbReference>
<dbReference type="InterPro" id="IPR029472">
    <property type="entry name" value="Copia-like_N"/>
</dbReference>
<accession>A0A9W7JI81</accession>
<organism evidence="3 4">
    <name type="scientific">Hibiscus trionum</name>
    <name type="common">Flower of an hour</name>
    <dbReference type="NCBI Taxonomy" id="183268"/>
    <lineage>
        <taxon>Eukaryota</taxon>
        <taxon>Viridiplantae</taxon>
        <taxon>Streptophyta</taxon>
        <taxon>Embryophyta</taxon>
        <taxon>Tracheophyta</taxon>
        <taxon>Spermatophyta</taxon>
        <taxon>Magnoliopsida</taxon>
        <taxon>eudicotyledons</taxon>
        <taxon>Gunneridae</taxon>
        <taxon>Pentapetalae</taxon>
        <taxon>rosids</taxon>
        <taxon>malvids</taxon>
        <taxon>Malvales</taxon>
        <taxon>Malvaceae</taxon>
        <taxon>Malvoideae</taxon>
        <taxon>Hibiscus</taxon>
    </lineage>
</organism>
<dbReference type="PANTHER" id="PTHR37610">
    <property type="entry name" value="CCHC-TYPE DOMAIN-CONTAINING PROTEIN"/>
    <property type="match status" value="1"/>
</dbReference>
<evidence type="ECO:0000313" key="3">
    <source>
        <dbReference type="EMBL" id="GMJ16086.1"/>
    </source>
</evidence>
<name>A0A9W7JI81_HIBTR</name>
<comment type="caution">
    <text evidence="3">The sequence shown here is derived from an EMBL/GenBank/DDBJ whole genome shotgun (WGS) entry which is preliminary data.</text>
</comment>
<feature type="domain" description="Retrotransposon Copia-like N-terminal" evidence="2">
    <location>
        <begin position="29"/>
        <end position="72"/>
    </location>
</feature>
<dbReference type="PANTHER" id="PTHR37610:SF75">
    <property type="entry name" value="RETROTRANSPOSON COPIA-LIKE N-TERMINAL DOMAIN-CONTAINING PROTEIN"/>
    <property type="match status" value="1"/>
</dbReference>
<dbReference type="AlphaFoldDB" id="A0A9W7JI81"/>